<dbReference type="GeneID" id="114243397"/>
<gene>
    <name evidence="3" type="primary">LOC114243397</name>
</gene>
<protein>
    <submittedName>
        <fullName evidence="3">Uncharacterized protein LOC114243397</fullName>
    </submittedName>
</protein>
<keyword evidence="1" id="KW-0732">Signal</keyword>
<evidence type="ECO:0000313" key="2">
    <source>
        <dbReference type="Proteomes" id="UP000504629"/>
    </source>
</evidence>
<evidence type="ECO:0000256" key="1">
    <source>
        <dbReference type="SAM" id="SignalP"/>
    </source>
</evidence>
<sequence length="161" mass="18599">MASNADKLLWILLFAGVLSYGTQCPMHEMTDAKAAYKSGEIPDSSMPITLDNIKAKLKESGIFDWQDASLNDRERKELSKLFDAVEIMTTSRNRQPPNVQNMFSTLRLVERVVKKQLKEGQISESLAGKFQWEKLSTRQRRERPLYHLDKFANVRMYKNIS</sequence>
<keyword evidence="2" id="KW-1185">Reference proteome</keyword>
<proteinExistence type="predicted"/>
<organism evidence="2 3">
    <name type="scientific">Bombyx mandarina</name>
    <name type="common">Wild silk moth</name>
    <name type="synonym">Wild silkworm</name>
    <dbReference type="NCBI Taxonomy" id="7092"/>
    <lineage>
        <taxon>Eukaryota</taxon>
        <taxon>Metazoa</taxon>
        <taxon>Ecdysozoa</taxon>
        <taxon>Arthropoda</taxon>
        <taxon>Hexapoda</taxon>
        <taxon>Insecta</taxon>
        <taxon>Pterygota</taxon>
        <taxon>Neoptera</taxon>
        <taxon>Endopterygota</taxon>
        <taxon>Lepidoptera</taxon>
        <taxon>Glossata</taxon>
        <taxon>Ditrysia</taxon>
        <taxon>Bombycoidea</taxon>
        <taxon>Bombycidae</taxon>
        <taxon>Bombycinae</taxon>
        <taxon>Bombyx</taxon>
    </lineage>
</organism>
<feature type="chain" id="PRO_5027007450" evidence="1">
    <location>
        <begin position="20"/>
        <end position="161"/>
    </location>
</feature>
<accession>A0A6J2JQY2</accession>
<dbReference type="RefSeq" id="XP_028030679.1">
    <property type="nucleotide sequence ID" value="XM_028174878.1"/>
</dbReference>
<feature type="signal peptide" evidence="1">
    <location>
        <begin position="1"/>
        <end position="19"/>
    </location>
</feature>
<name>A0A6J2JQY2_BOMMA</name>
<evidence type="ECO:0000313" key="3">
    <source>
        <dbReference type="RefSeq" id="XP_028030679.1"/>
    </source>
</evidence>
<dbReference type="OrthoDB" id="7373505at2759"/>
<dbReference type="KEGG" id="bman:114243397"/>
<dbReference type="Proteomes" id="UP000504629">
    <property type="component" value="Unplaced"/>
</dbReference>
<dbReference type="AlphaFoldDB" id="A0A6J2JQY2"/>
<reference evidence="3" key="1">
    <citation type="submission" date="2025-08" db="UniProtKB">
        <authorList>
            <consortium name="RefSeq"/>
        </authorList>
    </citation>
    <scope>IDENTIFICATION</scope>
    <source>
        <tissue evidence="3">Silk gland</tissue>
    </source>
</reference>